<accession>A0ABD3N398</accession>
<feature type="region of interest" description="Disordered" evidence="2">
    <location>
        <begin position="104"/>
        <end position="259"/>
    </location>
</feature>
<dbReference type="InterPro" id="IPR036412">
    <property type="entry name" value="HAD-like_sf"/>
</dbReference>
<comment type="subunit">
    <text evidence="1">Component of the TIM23 complex.</text>
</comment>
<dbReference type="Gene3D" id="3.40.50.1000">
    <property type="entry name" value="HAD superfamily/HAD-like"/>
    <property type="match status" value="1"/>
</dbReference>
<gene>
    <name evidence="4" type="ORF">ACHAWU_003281</name>
</gene>
<feature type="compositionally biased region" description="Polar residues" evidence="2">
    <location>
        <begin position="51"/>
        <end position="60"/>
    </location>
</feature>
<dbReference type="EMBL" id="JALLBG020000077">
    <property type="protein sequence ID" value="KAL3767190.1"/>
    <property type="molecule type" value="Genomic_DNA"/>
</dbReference>
<feature type="compositionally biased region" description="Low complexity" evidence="2">
    <location>
        <begin position="61"/>
        <end position="77"/>
    </location>
</feature>
<feature type="region of interest" description="Disordered" evidence="2">
    <location>
        <begin position="294"/>
        <end position="326"/>
    </location>
</feature>
<keyword evidence="1" id="KW-0496">Mitochondrion</keyword>
<feature type="compositionally biased region" description="Low complexity" evidence="2">
    <location>
        <begin position="234"/>
        <end position="255"/>
    </location>
</feature>
<keyword evidence="1" id="KW-0813">Transport</keyword>
<keyword evidence="5" id="KW-1185">Reference proteome</keyword>
<dbReference type="GO" id="GO:0015031">
    <property type="term" value="P:protein transport"/>
    <property type="evidence" value="ECO:0007669"/>
    <property type="project" value="UniProtKB-KW"/>
</dbReference>
<dbReference type="SMART" id="SM00577">
    <property type="entry name" value="CPDc"/>
    <property type="match status" value="1"/>
</dbReference>
<dbReference type="InterPro" id="IPR023214">
    <property type="entry name" value="HAD_sf"/>
</dbReference>
<feature type="compositionally biased region" description="Low complexity" evidence="2">
    <location>
        <begin position="125"/>
        <end position="141"/>
    </location>
</feature>
<organism evidence="4 5">
    <name type="scientific">Discostella pseudostelligera</name>
    <dbReference type="NCBI Taxonomy" id="259834"/>
    <lineage>
        <taxon>Eukaryota</taxon>
        <taxon>Sar</taxon>
        <taxon>Stramenopiles</taxon>
        <taxon>Ochrophyta</taxon>
        <taxon>Bacillariophyta</taxon>
        <taxon>Coscinodiscophyceae</taxon>
        <taxon>Thalassiosirophycidae</taxon>
        <taxon>Stephanodiscales</taxon>
        <taxon>Stephanodiscaceae</taxon>
        <taxon>Discostella</taxon>
    </lineage>
</organism>
<dbReference type="InterPro" id="IPR050365">
    <property type="entry name" value="TIM50"/>
</dbReference>
<comment type="function">
    <text evidence="1">Essential component of the TIM23 complex, a complex that mediates the translocation of transit peptide-containing proteins across the mitochondrial inner membrane.</text>
</comment>
<keyword evidence="1" id="KW-0811">Translocation</keyword>
<comment type="caution">
    <text evidence="4">The sequence shown here is derived from an EMBL/GenBank/DDBJ whole genome shotgun (WGS) entry which is preliminary data.</text>
</comment>
<name>A0ABD3N398_9STRA</name>
<comment type="subcellular location">
    <subcellularLocation>
        <location evidence="1">Mitochondrion inner membrane</location>
        <topology evidence="1">Single-pass membrane protein</topology>
    </subcellularLocation>
</comment>
<sequence>MATAAHRAAVQTALLSVRGLRRRRLGHVSPTDYPQNGLDKWGRKKLDYNHGNGSSGSHHQYNNYYNNNGKISQSLTNNSLPPLLNGVGRRPVVPRATLVLGGEKSIASKSRRNGLNSSSGGGSENGVATTTSSSTATNLGEGDIGDTDGGGSNRIDLPHHAMEQHEHEQQSQQRQKSNPGSQRSPSLIMSSSSSSLQSILGSSTNNTDDDASTTAATSNPLNNINGTIQHAGSDHSNTSITSNSTSSSSSITSDSNSRRKKKYSSDLIVILDMDECLIHSQFLSDRCVDKYRQVEDRPTNKSRHPTSHQNSQPQQRRHYPGGVGEEEPDSLLFTNAGCDSFRIHLPDGDLVNVNKRPNLDIFLSEITSKFETYIFTAAVEVYAAPVLNQLDPSGDMFRGRFYREHCRYDPDLGVYAKDVCDVLRLRHQMKLYEENEDVGDGYGMDGYGYDEAAYEERNMNFFRSVYEDNPTTSCDVRRVVLVDNNPLSFLPNPSNGILVSSFYDDPKDDTLEAVMELLHELDESEDVRPILEDRFGLRDALDDVTKGAAAIRW</sequence>
<keyword evidence="1" id="KW-0653">Protein transport</keyword>
<feature type="domain" description="FCP1 homology" evidence="3">
    <location>
        <begin position="262"/>
        <end position="521"/>
    </location>
</feature>
<dbReference type="PANTHER" id="PTHR12210">
    <property type="entry name" value="DULLARD PROTEIN PHOSPHATASE"/>
    <property type="match status" value="1"/>
</dbReference>
<comment type="similarity">
    <text evidence="1">Belongs to the TIM50 family.</text>
</comment>
<dbReference type="SUPFAM" id="SSF56784">
    <property type="entry name" value="HAD-like"/>
    <property type="match status" value="1"/>
</dbReference>
<feature type="region of interest" description="Disordered" evidence="2">
    <location>
        <begin position="49"/>
        <end position="77"/>
    </location>
</feature>
<proteinExistence type="inferred from homology"/>
<dbReference type="Pfam" id="PF03031">
    <property type="entry name" value="NIF"/>
    <property type="match status" value="2"/>
</dbReference>
<feature type="compositionally biased region" description="Basic and acidic residues" evidence="2">
    <location>
        <begin position="156"/>
        <end position="169"/>
    </location>
</feature>
<evidence type="ECO:0000313" key="4">
    <source>
        <dbReference type="EMBL" id="KAL3767190.1"/>
    </source>
</evidence>
<feature type="compositionally biased region" description="Low complexity" evidence="2">
    <location>
        <begin position="170"/>
        <end position="219"/>
    </location>
</feature>
<evidence type="ECO:0000256" key="2">
    <source>
        <dbReference type="SAM" id="MobiDB-lite"/>
    </source>
</evidence>
<keyword evidence="1" id="KW-0809">Transit peptide</keyword>
<protein>
    <recommendedName>
        <fullName evidence="1">Mitochondrial import inner membrane translocase subunit TIM50</fullName>
    </recommendedName>
</protein>
<reference evidence="4 5" key="1">
    <citation type="submission" date="2024-10" db="EMBL/GenBank/DDBJ databases">
        <title>Updated reference genomes for cyclostephanoid diatoms.</title>
        <authorList>
            <person name="Roberts W.R."/>
            <person name="Alverson A.J."/>
        </authorList>
    </citation>
    <scope>NUCLEOTIDE SEQUENCE [LARGE SCALE GENOMIC DNA]</scope>
    <source>
        <strain evidence="4 5">AJA232-27</strain>
    </source>
</reference>
<feature type="compositionally biased region" description="Polar residues" evidence="2">
    <location>
        <begin position="220"/>
        <end position="230"/>
    </location>
</feature>
<dbReference type="Proteomes" id="UP001530293">
    <property type="component" value="Unassembled WGS sequence"/>
</dbReference>
<dbReference type="PROSITE" id="PS50969">
    <property type="entry name" value="FCP1"/>
    <property type="match status" value="1"/>
</dbReference>
<dbReference type="InterPro" id="IPR004274">
    <property type="entry name" value="FCP1_dom"/>
</dbReference>
<dbReference type="AlphaFoldDB" id="A0ABD3N398"/>
<evidence type="ECO:0000313" key="5">
    <source>
        <dbReference type="Proteomes" id="UP001530293"/>
    </source>
</evidence>
<dbReference type="GO" id="GO:0005744">
    <property type="term" value="C:TIM23 mitochondrial import inner membrane translocase complex"/>
    <property type="evidence" value="ECO:0007669"/>
    <property type="project" value="UniProtKB-UniRule"/>
</dbReference>
<evidence type="ECO:0000256" key="1">
    <source>
        <dbReference type="RuleBase" id="RU365079"/>
    </source>
</evidence>
<evidence type="ECO:0000259" key="3">
    <source>
        <dbReference type="PROSITE" id="PS50969"/>
    </source>
</evidence>